<dbReference type="GO" id="GO:0016020">
    <property type="term" value="C:membrane"/>
    <property type="evidence" value="ECO:0007669"/>
    <property type="project" value="UniProtKB-SubCell"/>
</dbReference>
<reference evidence="7 8" key="1">
    <citation type="submission" date="2019-10" db="EMBL/GenBank/DDBJ databases">
        <title>Genomic and transcriptomic insights into the perfect genentic adaptation of a filamentous nitrogen-fixing cyanobacterium to rice fields.</title>
        <authorList>
            <person name="Chen Z."/>
        </authorList>
    </citation>
    <scope>NUCLEOTIDE SEQUENCE [LARGE SCALE GENOMIC DNA]</scope>
    <source>
        <strain evidence="7">CCNUC1</strain>
    </source>
</reference>
<evidence type="ECO:0000313" key="8">
    <source>
        <dbReference type="Proteomes" id="UP000326678"/>
    </source>
</evidence>
<evidence type="ECO:0000256" key="4">
    <source>
        <dbReference type="ARBA" id="ARBA00022989"/>
    </source>
</evidence>
<organism evidence="7 8">
    <name type="scientific">Nostoc sphaeroides CCNUC1</name>
    <dbReference type="NCBI Taxonomy" id="2653204"/>
    <lineage>
        <taxon>Bacteria</taxon>
        <taxon>Bacillati</taxon>
        <taxon>Cyanobacteriota</taxon>
        <taxon>Cyanophyceae</taxon>
        <taxon>Nostocales</taxon>
        <taxon>Nostocaceae</taxon>
        <taxon>Nostoc</taxon>
    </lineage>
</organism>
<dbReference type="RefSeq" id="WP_152591701.1">
    <property type="nucleotide sequence ID" value="NZ_CP045227.1"/>
</dbReference>
<evidence type="ECO:0000313" key="7">
    <source>
        <dbReference type="EMBL" id="QFS50968.1"/>
    </source>
</evidence>
<dbReference type="AlphaFoldDB" id="A0A5P8WDY0"/>
<dbReference type="KEGG" id="nsh:GXM_08462"/>
<sequence length="86" mass="9980">MFSILLYILAIFFPPIAILLCGKPIQVFFNVLLILSGFFFFGFFPCIIHAIIVVSNHLAEQRFAPFTSSNKFRLRRFSLRSGDNRY</sequence>
<comment type="subcellular location">
    <subcellularLocation>
        <location evidence="1">Membrane</location>
    </subcellularLocation>
</comment>
<dbReference type="Pfam" id="PF01679">
    <property type="entry name" value="Pmp3"/>
    <property type="match status" value="1"/>
</dbReference>
<accession>A0A5P8WDY0</accession>
<keyword evidence="8" id="KW-1185">Reference proteome</keyword>
<evidence type="ECO:0008006" key="9">
    <source>
        <dbReference type="Google" id="ProtNLM"/>
    </source>
</evidence>
<evidence type="ECO:0000256" key="5">
    <source>
        <dbReference type="ARBA" id="ARBA00023136"/>
    </source>
</evidence>
<evidence type="ECO:0000256" key="3">
    <source>
        <dbReference type="ARBA" id="ARBA00022692"/>
    </source>
</evidence>
<feature type="transmembrane region" description="Helical" evidence="6">
    <location>
        <begin position="31"/>
        <end position="54"/>
    </location>
</feature>
<comment type="similarity">
    <text evidence="2">Belongs to the UPF0057 (PMP3) family.</text>
</comment>
<keyword evidence="5 6" id="KW-0472">Membrane</keyword>
<dbReference type="PROSITE" id="PS01309">
    <property type="entry name" value="UPF0057"/>
    <property type="match status" value="1"/>
</dbReference>
<evidence type="ECO:0000256" key="2">
    <source>
        <dbReference type="ARBA" id="ARBA00009530"/>
    </source>
</evidence>
<evidence type="ECO:0000256" key="1">
    <source>
        <dbReference type="ARBA" id="ARBA00004370"/>
    </source>
</evidence>
<gene>
    <name evidence="7" type="ORF">GXM_08462</name>
</gene>
<dbReference type="Proteomes" id="UP000326678">
    <property type="component" value="Chromosome Gxm2"/>
</dbReference>
<proteinExistence type="inferred from homology"/>
<keyword evidence="4 6" id="KW-1133">Transmembrane helix</keyword>
<dbReference type="InterPro" id="IPR000612">
    <property type="entry name" value="PMP3"/>
</dbReference>
<dbReference type="EMBL" id="CP045227">
    <property type="protein sequence ID" value="QFS50968.1"/>
    <property type="molecule type" value="Genomic_DNA"/>
</dbReference>
<name>A0A5P8WDY0_9NOSO</name>
<keyword evidence="3 6" id="KW-0812">Transmembrane</keyword>
<protein>
    <recommendedName>
        <fullName evidence="9">YqaE/Pmp3 family membrane protein</fullName>
    </recommendedName>
</protein>
<evidence type="ECO:0000256" key="6">
    <source>
        <dbReference type="SAM" id="Phobius"/>
    </source>
</evidence>